<dbReference type="AlphaFoldDB" id="A0A8K0UVW7"/>
<sequence length="228" mass="22856">MFAVSLVAFVIFLGQATANVLSVRTVIERSLEARQFSGGAIPQQCQSICAGTITVLTGGGCQTPQCLCSETVNVGFQQCLSCDVSLFGPDPAKVASAQRALSQFENGCNNMGLPVASLIITPPAAATPPPPPPPPPATTPAAPAVTTPTTTSTTSSLTTSSSSVAAPTLTRSVITPSTTASTTNSLPTDAPVIPDVPNAATGKGERLLVTTIGLAGACLVGMMLTTGL</sequence>
<comment type="caution">
    <text evidence="3">The sequence shown here is derived from an EMBL/GenBank/DDBJ whole genome shotgun (WGS) entry which is preliminary data.</text>
</comment>
<feature type="region of interest" description="Disordered" evidence="1">
    <location>
        <begin position="122"/>
        <end position="165"/>
    </location>
</feature>
<dbReference type="OrthoDB" id="2753410at2759"/>
<feature type="compositionally biased region" description="Low complexity" evidence="1">
    <location>
        <begin position="139"/>
        <end position="165"/>
    </location>
</feature>
<feature type="compositionally biased region" description="Pro residues" evidence="1">
    <location>
        <begin position="125"/>
        <end position="138"/>
    </location>
</feature>
<keyword evidence="4" id="KW-1185">Reference proteome</keyword>
<organism evidence="3 4">
    <name type="scientific">Cristinia sonorae</name>
    <dbReference type="NCBI Taxonomy" id="1940300"/>
    <lineage>
        <taxon>Eukaryota</taxon>
        <taxon>Fungi</taxon>
        <taxon>Dikarya</taxon>
        <taxon>Basidiomycota</taxon>
        <taxon>Agaricomycotina</taxon>
        <taxon>Agaricomycetes</taxon>
        <taxon>Agaricomycetidae</taxon>
        <taxon>Agaricales</taxon>
        <taxon>Pleurotineae</taxon>
        <taxon>Stephanosporaceae</taxon>
        <taxon>Cristinia</taxon>
    </lineage>
</organism>
<evidence type="ECO:0000313" key="4">
    <source>
        <dbReference type="Proteomes" id="UP000813824"/>
    </source>
</evidence>
<evidence type="ECO:0000313" key="3">
    <source>
        <dbReference type="EMBL" id="KAH8105174.1"/>
    </source>
</evidence>
<protein>
    <recommendedName>
        <fullName evidence="5">Extracellular membrane protein CFEM domain-containing protein</fullName>
    </recommendedName>
</protein>
<evidence type="ECO:0000256" key="1">
    <source>
        <dbReference type="SAM" id="MobiDB-lite"/>
    </source>
</evidence>
<feature type="chain" id="PRO_5035467005" description="Extracellular membrane protein CFEM domain-containing protein" evidence="2">
    <location>
        <begin position="19"/>
        <end position="228"/>
    </location>
</feature>
<accession>A0A8K0UVW7</accession>
<evidence type="ECO:0008006" key="5">
    <source>
        <dbReference type="Google" id="ProtNLM"/>
    </source>
</evidence>
<evidence type="ECO:0000256" key="2">
    <source>
        <dbReference type="SAM" id="SignalP"/>
    </source>
</evidence>
<name>A0A8K0UVW7_9AGAR</name>
<proteinExistence type="predicted"/>
<dbReference type="Proteomes" id="UP000813824">
    <property type="component" value="Unassembled WGS sequence"/>
</dbReference>
<gene>
    <name evidence="3" type="ORF">BXZ70DRAFT_508792</name>
</gene>
<feature type="signal peptide" evidence="2">
    <location>
        <begin position="1"/>
        <end position="18"/>
    </location>
</feature>
<reference evidence="3" key="1">
    <citation type="journal article" date="2021" name="New Phytol.">
        <title>Evolutionary innovations through gain and loss of genes in the ectomycorrhizal Boletales.</title>
        <authorList>
            <person name="Wu G."/>
            <person name="Miyauchi S."/>
            <person name="Morin E."/>
            <person name="Kuo A."/>
            <person name="Drula E."/>
            <person name="Varga T."/>
            <person name="Kohler A."/>
            <person name="Feng B."/>
            <person name="Cao Y."/>
            <person name="Lipzen A."/>
            <person name="Daum C."/>
            <person name="Hundley H."/>
            <person name="Pangilinan J."/>
            <person name="Johnson J."/>
            <person name="Barry K."/>
            <person name="LaButti K."/>
            <person name="Ng V."/>
            <person name="Ahrendt S."/>
            <person name="Min B."/>
            <person name="Choi I.G."/>
            <person name="Park H."/>
            <person name="Plett J.M."/>
            <person name="Magnuson J."/>
            <person name="Spatafora J.W."/>
            <person name="Nagy L.G."/>
            <person name="Henrissat B."/>
            <person name="Grigoriev I.V."/>
            <person name="Yang Z.L."/>
            <person name="Xu J."/>
            <person name="Martin F.M."/>
        </authorList>
    </citation>
    <scope>NUCLEOTIDE SEQUENCE</scope>
    <source>
        <strain evidence="3">KKN 215</strain>
    </source>
</reference>
<dbReference type="EMBL" id="JAEVFJ010000004">
    <property type="protein sequence ID" value="KAH8105174.1"/>
    <property type="molecule type" value="Genomic_DNA"/>
</dbReference>
<keyword evidence="2" id="KW-0732">Signal</keyword>